<gene>
    <name evidence="1" type="ORF">GCM10008106_07120</name>
</gene>
<comment type="caution">
    <text evidence="1">The sequence shown here is derived from an EMBL/GenBank/DDBJ whole genome shotgun (WGS) entry which is preliminary data.</text>
</comment>
<organism evidence="1 2">
    <name type="scientific">Mongoliitalea lutea</name>
    <dbReference type="NCBI Taxonomy" id="849756"/>
    <lineage>
        <taxon>Bacteria</taxon>
        <taxon>Pseudomonadati</taxon>
        <taxon>Bacteroidota</taxon>
        <taxon>Cytophagia</taxon>
        <taxon>Cytophagales</taxon>
        <taxon>Cyclobacteriaceae</taxon>
        <taxon>Mongoliitalea</taxon>
    </lineage>
</organism>
<name>A0A8J3CWJ7_9BACT</name>
<keyword evidence="2" id="KW-1185">Reference proteome</keyword>
<protein>
    <recommendedName>
        <fullName evidence="3">DUF4304 domain-containing protein</fullName>
    </recommendedName>
</protein>
<dbReference type="Proteomes" id="UP000642809">
    <property type="component" value="Unassembled WGS sequence"/>
</dbReference>
<reference evidence="1" key="1">
    <citation type="journal article" date="2014" name="Int. J. Syst. Evol. Microbiol.">
        <title>Complete genome sequence of Corynebacterium casei LMG S-19264T (=DSM 44701T), isolated from a smear-ripened cheese.</title>
        <authorList>
            <consortium name="US DOE Joint Genome Institute (JGI-PGF)"/>
            <person name="Walter F."/>
            <person name="Albersmeier A."/>
            <person name="Kalinowski J."/>
            <person name="Ruckert C."/>
        </authorList>
    </citation>
    <scope>NUCLEOTIDE SEQUENCE</scope>
    <source>
        <strain evidence="1">KCTC 23224</strain>
    </source>
</reference>
<dbReference type="RefSeq" id="WP_189579080.1">
    <property type="nucleotide sequence ID" value="NZ_BMYF01000003.1"/>
</dbReference>
<accession>A0A8J3CWJ7</accession>
<reference evidence="1" key="2">
    <citation type="submission" date="2020-09" db="EMBL/GenBank/DDBJ databases">
        <authorList>
            <person name="Sun Q."/>
            <person name="Kim S."/>
        </authorList>
    </citation>
    <scope>NUCLEOTIDE SEQUENCE</scope>
    <source>
        <strain evidence="1">KCTC 23224</strain>
    </source>
</reference>
<evidence type="ECO:0000313" key="1">
    <source>
        <dbReference type="EMBL" id="GHB28931.1"/>
    </source>
</evidence>
<sequence>MEKVEVMQLHRNFLEDFGFTLDKSILHYAKDNVYGKQIVFFHLTQQKNVTYLEYNLGIRIEKVEYIVHKFLPSLGDYREKSVTLVETMDGIDESFPRRFVIHDEQEIPKHIETVEKFLVKEGFRWLDRYMEGEALEKYFNEDLDSPIVTQNFTYRSARGIVLAKIYNPERYDIVKDEYLRKLDEIQVTPFTLACFLNLLAYLDEEFQA</sequence>
<evidence type="ECO:0008006" key="3">
    <source>
        <dbReference type="Google" id="ProtNLM"/>
    </source>
</evidence>
<proteinExistence type="predicted"/>
<dbReference type="AlphaFoldDB" id="A0A8J3CWJ7"/>
<evidence type="ECO:0000313" key="2">
    <source>
        <dbReference type="Proteomes" id="UP000642809"/>
    </source>
</evidence>
<dbReference type="EMBL" id="BMYF01000003">
    <property type="protein sequence ID" value="GHB28931.1"/>
    <property type="molecule type" value="Genomic_DNA"/>
</dbReference>